<dbReference type="Proteomes" id="UP000006334">
    <property type="component" value="Unassembled WGS sequence"/>
</dbReference>
<protein>
    <recommendedName>
        <fullName evidence="4">DUF4156 domain-containing protein</fullName>
    </recommendedName>
</protein>
<gene>
    <name evidence="2" type="ORF">GLIP_4250</name>
</gene>
<dbReference type="OrthoDB" id="6120981at2"/>
<evidence type="ECO:0000313" key="2">
    <source>
        <dbReference type="EMBL" id="GAC16861.1"/>
    </source>
</evidence>
<evidence type="ECO:0000313" key="3">
    <source>
        <dbReference type="Proteomes" id="UP000006334"/>
    </source>
</evidence>
<evidence type="ECO:0008006" key="4">
    <source>
        <dbReference type="Google" id="ProtNLM"/>
    </source>
</evidence>
<dbReference type="RefSeq" id="WP_008846663.1">
    <property type="nucleotide sequence ID" value="NZ_BAEN01000076.1"/>
</dbReference>
<name>K6XZ01_9ALTE</name>
<sequence>MNMLTRYFTLTFLLAVTSACSLGKFQAENQAVKLQNPSDVADCTLLGTVTEKSRDRWASARTDKKIATEVLDLARSEAAKLGGNTLVEKTALIMGSQTFTVYSCT</sequence>
<dbReference type="EMBL" id="BAEN01000076">
    <property type="protein sequence ID" value="GAC16861.1"/>
    <property type="molecule type" value="Genomic_DNA"/>
</dbReference>
<dbReference type="AlphaFoldDB" id="K6XZ01"/>
<comment type="caution">
    <text evidence="2">The sequence shown here is derived from an EMBL/GenBank/DDBJ whole genome shotgun (WGS) entry which is preliminary data.</text>
</comment>
<keyword evidence="3" id="KW-1185">Reference proteome</keyword>
<accession>K6XZ01</accession>
<proteinExistence type="predicted"/>
<keyword evidence="1" id="KW-0732">Signal</keyword>
<feature type="signal peptide" evidence="1">
    <location>
        <begin position="1"/>
        <end position="21"/>
    </location>
</feature>
<dbReference type="Pfam" id="PF13698">
    <property type="entry name" value="DUF4156"/>
    <property type="match status" value="1"/>
</dbReference>
<reference evidence="2 3" key="1">
    <citation type="journal article" date="2017" name="Antonie Van Leeuwenhoek">
        <title>Rhizobium rhizosphaerae sp. nov., a novel species isolated from rice rhizosphere.</title>
        <authorList>
            <person name="Zhao J.J."/>
            <person name="Zhang J."/>
            <person name="Zhang R.J."/>
            <person name="Zhang C.W."/>
            <person name="Yin H.Q."/>
            <person name="Zhang X.X."/>
        </authorList>
    </citation>
    <scope>NUCLEOTIDE SEQUENCE [LARGE SCALE GENOMIC DNA]</scope>
    <source>
        <strain evidence="2 3">E3</strain>
    </source>
</reference>
<dbReference type="PROSITE" id="PS51257">
    <property type="entry name" value="PROKAR_LIPOPROTEIN"/>
    <property type="match status" value="1"/>
</dbReference>
<evidence type="ECO:0000256" key="1">
    <source>
        <dbReference type="SAM" id="SignalP"/>
    </source>
</evidence>
<dbReference type="STRING" id="1127673.GLIP_4250"/>
<dbReference type="InterPro" id="IPR025294">
    <property type="entry name" value="DUF4156"/>
</dbReference>
<organism evidence="2 3">
    <name type="scientific">Aliiglaciecola lipolytica E3</name>
    <dbReference type="NCBI Taxonomy" id="1127673"/>
    <lineage>
        <taxon>Bacteria</taxon>
        <taxon>Pseudomonadati</taxon>
        <taxon>Pseudomonadota</taxon>
        <taxon>Gammaproteobacteria</taxon>
        <taxon>Alteromonadales</taxon>
        <taxon>Alteromonadaceae</taxon>
        <taxon>Aliiglaciecola</taxon>
    </lineage>
</organism>
<feature type="chain" id="PRO_5003900700" description="DUF4156 domain-containing protein" evidence="1">
    <location>
        <begin position="22"/>
        <end position="105"/>
    </location>
</feature>